<keyword evidence="2" id="KW-1185">Reference proteome</keyword>
<dbReference type="EMBL" id="FQUM01000002">
    <property type="protein sequence ID" value="SHE68637.1"/>
    <property type="molecule type" value="Genomic_DNA"/>
</dbReference>
<reference evidence="2" key="1">
    <citation type="submission" date="2016-11" db="EMBL/GenBank/DDBJ databases">
        <authorList>
            <person name="Varghese N."/>
            <person name="Submissions S."/>
        </authorList>
    </citation>
    <scope>NUCLEOTIDE SEQUENCE [LARGE SCALE GENOMIC DNA]</scope>
    <source>
        <strain evidence="2">DSM 26910</strain>
    </source>
</reference>
<evidence type="ECO:0000313" key="2">
    <source>
        <dbReference type="Proteomes" id="UP000184164"/>
    </source>
</evidence>
<accession>A0A1M4VIF8</accession>
<dbReference type="STRING" id="1484053.SAMN05444274_102109"/>
<proteinExistence type="predicted"/>
<sequence>MTGRKRIQKIGAATALAIAVLLLAAVTAAWVFIPGYLKNSVSEFIQKKSGGIYALTIDKIDFRAFPFSVQFSRVHLLPNDSLAVKQEDYHEKTFYTFGASEIEMEGIELKSFVRQRKFFCREIRIKNPTIKLEGEELLKTDSAKINASLTTDIRPLFEEIKEVGVERIRLEDASFGFYGAPGDTGFISQAEKVSVDVLGFKTNSKIIKQNTGFFETEDVLIRINDFKNDMGDSIHILVVDTLLYSLKSTDIKALGFQLYPRFRPKNKNLFEVNVPEVNVKSRSIARFALDDSLKISYLEFKHPNIKFFEKENSRQLELEDINSFELYSLVQNHFNKLQVDSFYLHGAQLEIFRQPDTTAFQQQFKSIDIILNGFDLDSTSAGNREKLLHSDELEMKVAGYCLKLDDDEHLFRADSLYVSTFSDRIGAKKIQLQPVNKGKANSRAEVNVECDALNIEGVVLKNLYHTRSMPSTRIEVIEPEVHLLYHMEKQKQKKQEEQGLLFELVTDYLKGVYSNLVYIKGGRLEIENSLNGNLHGYFETSFNFSLTDFSLDSASVERTDKFFYATNFDLQFSDYNMRLIDDLHQLQADSVVISSLTRQVQVDNFKLQPVIKNVSMDDMKRFNRSELFRISVPKIKITGVDLRKAFFNKTLRISDFNISEPKIYFENFGALRTQKKKIDISEFYQLIFSYIEDFNIRQFAITNGNLAWINHTRSGKTTSFGNDFSASLYNFRLNEAELSKKRLLFSDDFEITIRDQEFGLSDSVHVLKGNEIQLSSAKSSIHLKNGLLFPLITSKKYKTLGTTFQIAIPELNIEGFDFQKAWYSQEPKIDLLELVSPRFQIYTRKGSAKSLELKAYIFPMPAFVESFRLNELKITAAEATTYQTSEKGQEQKANFGFDFSVPGIVLKNDSNHHARVRSRNILLNISDFRAPINEAHSILIDKINFNRKQKSIGIQRLKVKPEASANNQNSFSILAPEINFSGFDLKTAFNKNNFDFDVIEINKPEVDIHIKKQIKDTLEFLKTLDLYPYAEEFVNQIKVKRLNLNNAFLHFNWLEKKLFKDEMNVSFKDILLSENQPPSNLLNSREFCISTTNLAQTDKNDMYQFSADSLIYNSARHNVLLKNIAVTPLREKEKFPQMKGFQTDVVEAKIDFIEIKNIDEKRWLQENVLDAKKLQIGSSTLEIFRNKKYPFNHNQRPPWPQDLIKNIKQNFVFDSVKLMPSYIKYSELLGISNEPGYITFNDLTFSGGRISNIEKEIRGTKNFELAAQARLLNESWLKTQFSFNLADPGYNHSVKGFLSPMPLKVLNTMVAKSAPFAIEDGQLNKFEFDISFDKDRAQGELNFAYDNLKIAVLHYDNDEVRKAKLASFLANRMVINSKNPKGKELLPVRIQYSRNQERSILNYWWKSLYSGAKEVLEIDQ</sequence>
<dbReference type="Proteomes" id="UP000184164">
    <property type="component" value="Unassembled WGS sequence"/>
</dbReference>
<protein>
    <submittedName>
        <fullName evidence="1">Uncharacterized protein</fullName>
    </submittedName>
</protein>
<organism evidence="1 2">
    <name type="scientific">Mariniphaga anaerophila</name>
    <dbReference type="NCBI Taxonomy" id="1484053"/>
    <lineage>
        <taxon>Bacteria</taxon>
        <taxon>Pseudomonadati</taxon>
        <taxon>Bacteroidota</taxon>
        <taxon>Bacteroidia</taxon>
        <taxon>Marinilabiliales</taxon>
        <taxon>Prolixibacteraceae</taxon>
        <taxon>Mariniphaga</taxon>
    </lineage>
</organism>
<gene>
    <name evidence="1" type="ORF">SAMN05444274_102109</name>
</gene>
<name>A0A1M4VIF8_9BACT</name>
<evidence type="ECO:0000313" key="1">
    <source>
        <dbReference type="EMBL" id="SHE68637.1"/>
    </source>
</evidence>